<feature type="non-terminal residue" evidence="13">
    <location>
        <position position="51"/>
    </location>
</feature>
<evidence type="ECO:0000313" key="12">
    <source>
        <dbReference type="EMBL" id="CAF1524508.1"/>
    </source>
</evidence>
<evidence type="ECO:0000256" key="3">
    <source>
        <dbReference type="ARBA" id="ARBA00022692"/>
    </source>
</evidence>
<comment type="caution">
    <text evidence="13">The sequence shown here is derived from an EMBL/GenBank/DDBJ whole genome shotgun (WGS) entry which is preliminary data.</text>
</comment>
<dbReference type="EMBL" id="CAJNOL010013277">
    <property type="protein sequence ID" value="CAF1663147.1"/>
    <property type="molecule type" value="Genomic_DNA"/>
</dbReference>
<evidence type="ECO:0000256" key="6">
    <source>
        <dbReference type="ARBA" id="ARBA00023136"/>
    </source>
</evidence>
<evidence type="ECO:0000313" key="14">
    <source>
        <dbReference type="Proteomes" id="UP000663870"/>
    </source>
</evidence>
<evidence type="ECO:0000256" key="4">
    <source>
        <dbReference type="ARBA" id="ARBA00022989"/>
    </source>
</evidence>
<dbReference type="InterPro" id="IPR019594">
    <property type="entry name" value="Glu/Gly-bd"/>
</dbReference>
<gene>
    <name evidence="13" type="ORF">JXQ802_LOCUS56373</name>
    <name evidence="12" type="ORF">PYM288_LOCUS39810</name>
</gene>
<dbReference type="EMBL" id="CAJNOH010011428">
    <property type="protein sequence ID" value="CAF1524508.1"/>
    <property type="molecule type" value="Genomic_DNA"/>
</dbReference>
<accession>A0A816FLN4</accession>
<reference evidence="13" key="1">
    <citation type="submission" date="2021-02" db="EMBL/GenBank/DDBJ databases">
        <authorList>
            <person name="Nowell W R."/>
        </authorList>
    </citation>
    <scope>NUCLEOTIDE SEQUENCE</scope>
</reference>
<keyword evidence="4" id="KW-1133">Transmembrane helix</keyword>
<sequence length="51" mass="5725">MDNGLVQVVAHGVRDLVVRDVTITASRREIVDFSNLIFDNSLRIIIRKATS</sequence>
<evidence type="ECO:0000256" key="9">
    <source>
        <dbReference type="ARBA" id="ARBA00023286"/>
    </source>
</evidence>
<evidence type="ECO:0000256" key="1">
    <source>
        <dbReference type="ARBA" id="ARBA00004141"/>
    </source>
</evidence>
<keyword evidence="5" id="KW-0406">Ion transport</keyword>
<evidence type="ECO:0000256" key="7">
    <source>
        <dbReference type="ARBA" id="ARBA00023170"/>
    </source>
</evidence>
<organism evidence="13 14">
    <name type="scientific">Rotaria sordida</name>
    <dbReference type="NCBI Taxonomy" id="392033"/>
    <lineage>
        <taxon>Eukaryota</taxon>
        <taxon>Metazoa</taxon>
        <taxon>Spiralia</taxon>
        <taxon>Gnathifera</taxon>
        <taxon>Rotifera</taxon>
        <taxon>Eurotatoria</taxon>
        <taxon>Bdelloidea</taxon>
        <taxon>Philodinida</taxon>
        <taxon>Philodinidae</taxon>
        <taxon>Rotaria</taxon>
    </lineage>
</organism>
<keyword evidence="6" id="KW-0472">Membrane</keyword>
<dbReference type="Gene3D" id="3.40.190.10">
    <property type="entry name" value="Periplasmic binding protein-like II"/>
    <property type="match status" value="2"/>
</dbReference>
<keyword evidence="8" id="KW-0325">Glycoprotein</keyword>
<evidence type="ECO:0000259" key="11">
    <source>
        <dbReference type="Pfam" id="PF10613"/>
    </source>
</evidence>
<keyword evidence="14" id="KW-1185">Reference proteome</keyword>
<dbReference type="Proteomes" id="UP000663854">
    <property type="component" value="Unassembled WGS sequence"/>
</dbReference>
<protein>
    <recommendedName>
        <fullName evidence="11">Ionotropic glutamate receptor L-glutamate and glycine-binding domain-containing protein</fullName>
    </recommendedName>
</protein>
<evidence type="ECO:0000256" key="10">
    <source>
        <dbReference type="ARBA" id="ARBA00023303"/>
    </source>
</evidence>
<dbReference type="Proteomes" id="UP000663870">
    <property type="component" value="Unassembled WGS sequence"/>
</dbReference>
<keyword evidence="9" id="KW-1071">Ligand-gated ion channel</keyword>
<keyword evidence="2" id="KW-0813">Transport</keyword>
<dbReference type="Pfam" id="PF10613">
    <property type="entry name" value="Lig_chan-Glu_bd"/>
    <property type="match status" value="1"/>
</dbReference>
<dbReference type="SUPFAM" id="SSF53850">
    <property type="entry name" value="Periplasmic binding protein-like II"/>
    <property type="match status" value="1"/>
</dbReference>
<evidence type="ECO:0000256" key="2">
    <source>
        <dbReference type="ARBA" id="ARBA00022448"/>
    </source>
</evidence>
<evidence type="ECO:0000256" key="5">
    <source>
        <dbReference type="ARBA" id="ARBA00023065"/>
    </source>
</evidence>
<comment type="subcellular location">
    <subcellularLocation>
        <location evidence="1">Membrane</location>
        <topology evidence="1">Multi-pass membrane protein</topology>
    </subcellularLocation>
</comment>
<evidence type="ECO:0000256" key="8">
    <source>
        <dbReference type="ARBA" id="ARBA00023180"/>
    </source>
</evidence>
<feature type="domain" description="Ionotropic glutamate receptor L-glutamate and glycine-binding" evidence="11">
    <location>
        <begin position="3"/>
        <end position="49"/>
    </location>
</feature>
<dbReference type="AlphaFoldDB" id="A0A816FLN4"/>
<name>A0A816FLN4_9BILA</name>
<keyword evidence="10" id="KW-0407">Ion channel</keyword>
<evidence type="ECO:0000313" key="13">
    <source>
        <dbReference type="EMBL" id="CAF1663147.1"/>
    </source>
</evidence>
<proteinExistence type="predicted"/>
<keyword evidence="7" id="KW-0675">Receptor</keyword>
<keyword evidence="3" id="KW-0812">Transmembrane</keyword>